<protein>
    <submittedName>
        <fullName evidence="1">Uncharacterized protein</fullName>
    </submittedName>
</protein>
<dbReference type="AlphaFoldDB" id="A0A6M6BC16"/>
<reference evidence="1 2" key="1">
    <citation type="submission" date="2020-05" db="EMBL/GenBank/DDBJ databases">
        <title>Complete genome sequence of Hymenobacter sp. TS19 in Coasted Sand Dune.</title>
        <authorList>
            <person name="Lee J.-H."/>
            <person name="Jung J.-H."/>
            <person name="Jeong S."/>
            <person name="Zhao L."/>
            <person name="Kim M.-K."/>
            <person name="Seo H.-S."/>
            <person name="Lim S."/>
        </authorList>
    </citation>
    <scope>NUCLEOTIDE SEQUENCE [LARGE SCALE GENOMIC DNA]</scope>
    <source>
        <strain evidence="1 2">TS19</strain>
    </source>
</reference>
<dbReference type="EMBL" id="CP053538">
    <property type="protein sequence ID" value="QJX45490.1"/>
    <property type="molecule type" value="Genomic_DNA"/>
</dbReference>
<gene>
    <name evidence="1" type="ORF">HMJ29_00465</name>
</gene>
<name>A0A6M6BC16_9BACT</name>
<keyword evidence="2" id="KW-1185">Reference proteome</keyword>
<dbReference type="KEGG" id="hts:HMJ29_00465"/>
<proteinExistence type="predicted"/>
<dbReference type="RefSeq" id="WP_171589637.1">
    <property type="nucleotide sequence ID" value="NZ_CP053538.1"/>
</dbReference>
<organism evidence="1 2">
    <name type="scientific">Hymenobacter taeanensis</name>
    <dbReference type="NCBI Taxonomy" id="2735321"/>
    <lineage>
        <taxon>Bacteria</taxon>
        <taxon>Pseudomonadati</taxon>
        <taxon>Bacteroidota</taxon>
        <taxon>Cytophagia</taxon>
        <taxon>Cytophagales</taxon>
        <taxon>Hymenobacteraceae</taxon>
        <taxon>Hymenobacter</taxon>
    </lineage>
</organism>
<sequence>MKFEYRSLIEFMTNISVVCPKCGSKAQVTSSYISVWKASFICTSCLSHRVWDGNTSSFVTAHSNYDRYEGILSGPAVDSFFRYPLWYQSEYKGEVLYAYNLTHLSWLKQYLGAMLRERIQTPHGWSNQSLQSRLPQWMLSAKNRDTIIKKIVALEKT</sequence>
<evidence type="ECO:0000313" key="1">
    <source>
        <dbReference type="EMBL" id="QJX45490.1"/>
    </source>
</evidence>
<dbReference type="Proteomes" id="UP000501623">
    <property type="component" value="Chromosome"/>
</dbReference>
<evidence type="ECO:0000313" key="2">
    <source>
        <dbReference type="Proteomes" id="UP000501623"/>
    </source>
</evidence>
<accession>A0A6M6BC16</accession>